<feature type="domain" description="Ras-GAP" evidence="6">
    <location>
        <begin position="690"/>
        <end position="884"/>
    </location>
</feature>
<reference evidence="8" key="1">
    <citation type="submission" date="2022-08" db="EMBL/GenBank/DDBJ databases">
        <title>Novel sulfate-reducing endosymbionts in the free-living metamonad Anaeramoeba.</title>
        <authorList>
            <person name="Jerlstrom-Hultqvist J."/>
            <person name="Cepicka I."/>
            <person name="Gallot-Lavallee L."/>
            <person name="Salas-Leiva D."/>
            <person name="Curtis B.A."/>
            <person name="Zahonova K."/>
            <person name="Pipaliya S."/>
            <person name="Dacks J."/>
            <person name="Roger A.J."/>
        </authorList>
    </citation>
    <scope>NUCLEOTIDE SEQUENCE</scope>
    <source>
        <strain evidence="8">Schooner1</strain>
    </source>
</reference>
<dbReference type="PROSITE" id="PS50018">
    <property type="entry name" value="RAS_GTPASE_ACTIV_2"/>
    <property type="match status" value="1"/>
</dbReference>
<evidence type="ECO:0000256" key="2">
    <source>
        <dbReference type="ARBA" id="ARBA00022553"/>
    </source>
</evidence>
<keyword evidence="4" id="KW-0812">Transmembrane</keyword>
<dbReference type="PROSITE" id="PS50026">
    <property type="entry name" value="EGF_3"/>
    <property type="match status" value="3"/>
</dbReference>
<accession>A0ABQ8YR47</accession>
<protein>
    <submittedName>
        <fullName evidence="8">Ras gtpase-activating protein</fullName>
    </submittedName>
</protein>
<keyword evidence="3" id="KW-0245">EGF-like domain</keyword>
<comment type="caution">
    <text evidence="3">Lacks conserved residue(s) required for the propagation of feature annotation.</text>
</comment>
<feature type="signal peptide" evidence="5">
    <location>
        <begin position="1"/>
        <end position="23"/>
    </location>
</feature>
<feature type="domain" description="EGF-like" evidence="7">
    <location>
        <begin position="538"/>
        <end position="572"/>
    </location>
</feature>
<organism evidence="8 9">
    <name type="scientific">Anaeramoeba flamelloides</name>
    <dbReference type="NCBI Taxonomy" id="1746091"/>
    <lineage>
        <taxon>Eukaryota</taxon>
        <taxon>Metamonada</taxon>
        <taxon>Anaeramoebidae</taxon>
        <taxon>Anaeramoeba</taxon>
    </lineage>
</organism>
<dbReference type="EMBL" id="JAOAOG010000127">
    <property type="protein sequence ID" value="KAJ6247098.1"/>
    <property type="molecule type" value="Genomic_DNA"/>
</dbReference>
<keyword evidence="4" id="KW-1133">Transmembrane helix</keyword>
<dbReference type="CDD" id="cd00054">
    <property type="entry name" value="EGF_CA"/>
    <property type="match status" value="1"/>
</dbReference>
<evidence type="ECO:0000313" key="8">
    <source>
        <dbReference type="EMBL" id="KAJ6247098.1"/>
    </source>
</evidence>
<feature type="domain" description="EGF-like" evidence="7">
    <location>
        <begin position="424"/>
        <end position="465"/>
    </location>
</feature>
<sequence length="997" mass="111889">MKFQYLFVSLLILVHFHIGFTNGAGLTATVSSEKKYFGSETPNDNTDVKVGWVDLANANTDKPTLKDTPPTTLDDYKDSASRTVLRPSSSGRVYSISNFGFNLPPASKTSLTINEINFSSIRDAAPISKSKEDSLGLDWVWDSNLYFYMPDASGKDTLSIEIIRHDERDSDNDIKMTNWASESDSQDCESLRVFGGSNSNIPEQSHAQGINSADFKIEGTVQVDNPNDPPSNVPEDYPSNEYEWNLVIGQMFTKINFTYQLEVERIYPQEGKVGDLIKVYVTPGSLVDGGDYDGIAIDWNCKIGDEKFAASEIDKINSWIGCIVPDIESEANHSIDVSFFLGNIDTIEYTTSGLELYIYKTCTQDSQCLNDGKCESFFCNCVSPYYGETCEKEKCENVDCGSGKCNSETGECDCKDGFGGQNCENDLCQIEYENCTYPQGTCMYTGKVGYCYCDPEEGYTGDKCNMHKCTKKDCGQNASPERGRCFPNGECKCLTNYGGSNCQIMNCIEGNNKCEHGECQQDDGSCVCDTGYNGTLCDNYLCENTVCKNGGKCVEETGECECVGDWEGPDCGTEKEPESFLDAGADALGIGYTAFLILFIFVIIVALILISLIVFFVSKKLFVRDRYADILSLPIYDHLSLFGTGYYIPDHEISRITKQSMKKNFFDLQELLLEHLDFVNCLCIAAETKVADYLPKSLLFIFESNGESSLLLKHFLEKEVNECEDGDLLFRGYSMASKLWSSFCHLVYGIEYLHKVLSQPMYDLLNEQEKMDVELDPERVGHQNDQVKNKYNLMAATDSFMSSIFSNSEELPTQLRFFLSYTRELLEEKFPDRISQAIGGMMVLRYFVPAITACDDYGIMDDEPDDDLLRVLVLVAKVLINLANGTLFGIKEEYMATLNDFINDNQDKMSKYLLEISTHTEESKDELSIQSSPLPEDVLEISCANVHRYMALNTEQILDTVEIEIDDEERKKFLIKEMQSLIFKIGEPIDITADEVV</sequence>
<keyword evidence="3" id="KW-1015">Disulfide bond</keyword>
<evidence type="ECO:0000259" key="7">
    <source>
        <dbReference type="PROSITE" id="PS50026"/>
    </source>
</evidence>
<dbReference type="SMART" id="SM00323">
    <property type="entry name" value="RasGAP"/>
    <property type="match status" value="1"/>
</dbReference>
<evidence type="ECO:0000259" key="6">
    <source>
        <dbReference type="PROSITE" id="PS50018"/>
    </source>
</evidence>
<gene>
    <name evidence="8" type="ORF">M0813_18623</name>
</gene>
<keyword evidence="5" id="KW-0732">Signal</keyword>
<dbReference type="InterPro" id="IPR000742">
    <property type="entry name" value="EGF"/>
</dbReference>
<feature type="domain" description="EGF-like" evidence="7">
    <location>
        <begin position="470"/>
        <end position="503"/>
    </location>
</feature>
<keyword evidence="2" id="KW-0597">Phosphoprotein</keyword>
<dbReference type="InterPro" id="IPR002049">
    <property type="entry name" value="LE_dom"/>
</dbReference>
<dbReference type="Gene3D" id="1.10.506.10">
    <property type="entry name" value="GTPase Activation - p120gap, domain 1"/>
    <property type="match status" value="2"/>
</dbReference>
<evidence type="ECO:0000313" key="9">
    <source>
        <dbReference type="Proteomes" id="UP001150062"/>
    </source>
</evidence>
<dbReference type="SUPFAM" id="SSF48350">
    <property type="entry name" value="GTPase activation domain, GAP"/>
    <property type="match status" value="1"/>
</dbReference>
<dbReference type="CDD" id="cd00055">
    <property type="entry name" value="EGF_Lam"/>
    <property type="match status" value="1"/>
</dbReference>
<evidence type="ECO:0000256" key="4">
    <source>
        <dbReference type="SAM" id="Phobius"/>
    </source>
</evidence>
<proteinExistence type="predicted"/>
<evidence type="ECO:0000256" key="5">
    <source>
        <dbReference type="SAM" id="SignalP"/>
    </source>
</evidence>
<name>A0ABQ8YR47_9EUKA</name>
<feature type="disulfide bond" evidence="3">
    <location>
        <begin position="562"/>
        <end position="571"/>
    </location>
</feature>
<dbReference type="PROSITE" id="PS00022">
    <property type="entry name" value="EGF_1"/>
    <property type="match status" value="2"/>
</dbReference>
<keyword evidence="4" id="KW-0472">Membrane</keyword>
<dbReference type="PANTHER" id="PTHR10194">
    <property type="entry name" value="RAS GTPASE-ACTIVATING PROTEINS"/>
    <property type="match status" value="1"/>
</dbReference>
<feature type="disulfide bond" evidence="3">
    <location>
        <begin position="493"/>
        <end position="502"/>
    </location>
</feature>
<dbReference type="Proteomes" id="UP001150062">
    <property type="component" value="Unassembled WGS sequence"/>
</dbReference>
<dbReference type="SMART" id="SM00181">
    <property type="entry name" value="EGF"/>
    <property type="match status" value="6"/>
</dbReference>
<keyword evidence="9" id="KW-1185">Reference proteome</keyword>
<evidence type="ECO:0000256" key="1">
    <source>
        <dbReference type="ARBA" id="ARBA00022468"/>
    </source>
</evidence>
<keyword evidence="1" id="KW-0343">GTPase activation</keyword>
<feature type="chain" id="PRO_5046697737" evidence="5">
    <location>
        <begin position="24"/>
        <end position="997"/>
    </location>
</feature>
<dbReference type="InterPro" id="IPR039360">
    <property type="entry name" value="Ras_GTPase"/>
</dbReference>
<dbReference type="PRINTS" id="PR00011">
    <property type="entry name" value="EGFLAMININ"/>
</dbReference>
<evidence type="ECO:0000256" key="3">
    <source>
        <dbReference type="PROSITE-ProRule" id="PRU00076"/>
    </source>
</evidence>
<dbReference type="PANTHER" id="PTHR10194:SF142">
    <property type="entry name" value="NEUROFIBROMIN"/>
    <property type="match status" value="1"/>
</dbReference>
<dbReference type="InterPro" id="IPR008936">
    <property type="entry name" value="Rho_GTPase_activation_prot"/>
</dbReference>
<comment type="caution">
    <text evidence="8">The sequence shown here is derived from an EMBL/GenBank/DDBJ whole genome shotgun (WGS) entry which is preliminary data.</text>
</comment>
<dbReference type="Pfam" id="PF00616">
    <property type="entry name" value="RasGAP"/>
    <property type="match status" value="1"/>
</dbReference>
<dbReference type="Gene3D" id="2.10.25.10">
    <property type="entry name" value="Laminin"/>
    <property type="match status" value="2"/>
</dbReference>
<dbReference type="InterPro" id="IPR001936">
    <property type="entry name" value="RasGAP_dom"/>
</dbReference>
<feature type="transmembrane region" description="Helical" evidence="4">
    <location>
        <begin position="590"/>
        <end position="617"/>
    </location>
</feature>